<evidence type="ECO:0000313" key="2">
    <source>
        <dbReference type="Proteomes" id="UP000054549"/>
    </source>
</evidence>
<dbReference type="HOGENOM" id="CLU_1524738_0_0_1"/>
<name>A0A0C2S4X0_AMAMK</name>
<organism evidence="1 2">
    <name type="scientific">Amanita muscaria (strain Koide BX008)</name>
    <dbReference type="NCBI Taxonomy" id="946122"/>
    <lineage>
        <taxon>Eukaryota</taxon>
        <taxon>Fungi</taxon>
        <taxon>Dikarya</taxon>
        <taxon>Basidiomycota</taxon>
        <taxon>Agaricomycotina</taxon>
        <taxon>Agaricomycetes</taxon>
        <taxon>Agaricomycetidae</taxon>
        <taxon>Agaricales</taxon>
        <taxon>Pluteineae</taxon>
        <taxon>Amanitaceae</taxon>
        <taxon>Amanita</taxon>
    </lineage>
</organism>
<accession>A0A0C2S4X0</accession>
<dbReference type="EMBL" id="KN818358">
    <property type="protein sequence ID" value="KIL57760.1"/>
    <property type="molecule type" value="Genomic_DNA"/>
</dbReference>
<keyword evidence="2" id="KW-1185">Reference proteome</keyword>
<dbReference type="Proteomes" id="UP000054549">
    <property type="component" value="Unassembled WGS sequence"/>
</dbReference>
<dbReference type="InParanoid" id="A0A0C2S4X0"/>
<dbReference type="AlphaFoldDB" id="A0A0C2S4X0"/>
<gene>
    <name evidence="1" type="ORF">M378DRAFT_361404</name>
</gene>
<proteinExistence type="predicted"/>
<evidence type="ECO:0000313" key="1">
    <source>
        <dbReference type="EMBL" id="KIL57760.1"/>
    </source>
</evidence>
<reference evidence="1 2" key="1">
    <citation type="submission" date="2014-04" db="EMBL/GenBank/DDBJ databases">
        <title>Evolutionary Origins and Diversification of the Mycorrhizal Mutualists.</title>
        <authorList>
            <consortium name="DOE Joint Genome Institute"/>
            <consortium name="Mycorrhizal Genomics Consortium"/>
            <person name="Kohler A."/>
            <person name="Kuo A."/>
            <person name="Nagy L.G."/>
            <person name="Floudas D."/>
            <person name="Copeland A."/>
            <person name="Barry K.W."/>
            <person name="Cichocki N."/>
            <person name="Veneault-Fourrey C."/>
            <person name="LaButti K."/>
            <person name="Lindquist E.A."/>
            <person name="Lipzen A."/>
            <person name="Lundell T."/>
            <person name="Morin E."/>
            <person name="Murat C."/>
            <person name="Riley R."/>
            <person name="Ohm R."/>
            <person name="Sun H."/>
            <person name="Tunlid A."/>
            <person name="Henrissat B."/>
            <person name="Grigoriev I.V."/>
            <person name="Hibbett D.S."/>
            <person name="Martin F."/>
        </authorList>
    </citation>
    <scope>NUCLEOTIDE SEQUENCE [LARGE SCALE GENOMIC DNA]</scope>
    <source>
        <strain evidence="1 2">Koide BX008</strain>
    </source>
</reference>
<sequence length="176" mass="19862">MPYETFNPCSNRLFCCNELLRWRKPTTDAVKLNLNPRYTTQMECRADKGLGRKKAKAKEENRSVPSGRLVLLMGNRAILLDLLLFRRQDHSSSSNTIHTSISTNISTSDSRASRDNQVLFLVLCFRQSQGHRVASSLNGGERERPLLLPIQLCGGRKPAGLIRSAQSRVAFRNLPH</sequence>
<protein>
    <submittedName>
        <fullName evidence="1">Uncharacterized protein</fullName>
    </submittedName>
</protein>